<reference evidence="8" key="1">
    <citation type="journal article" date="2023" name="Plant J.">
        <title>Genome sequences and population genomics provide insights into the demographic history, inbreeding, and mutation load of two 'living fossil' tree species of Dipteronia.</title>
        <authorList>
            <person name="Feng Y."/>
            <person name="Comes H.P."/>
            <person name="Chen J."/>
            <person name="Zhu S."/>
            <person name="Lu R."/>
            <person name="Zhang X."/>
            <person name="Li P."/>
            <person name="Qiu J."/>
            <person name="Olsen K.M."/>
            <person name="Qiu Y."/>
        </authorList>
    </citation>
    <scope>NUCLEOTIDE SEQUENCE</scope>
    <source>
        <strain evidence="8">NBL</strain>
    </source>
</reference>
<dbReference type="PANTHER" id="PTHR31223:SF70">
    <property type="entry name" value="LOG FAMILY PROTEIN YJL055W"/>
    <property type="match status" value="1"/>
</dbReference>
<dbReference type="GO" id="GO:0005829">
    <property type="term" value="C:cytosol"/>
    <property type="evidence" value="ECO:0007669"/>
    <property type="project" value="TreeGrafter"/>
</dbReference>
<comment type="catalytic activity">
    <reaction evidence="6 7">
        <text>9-ribosyl-trans-zeatin 5'-phosphate + H2O = trans-zeatin + D-ribose 5-phosphate</text>
        <dbReference type="Rhea" id="RHEA:48564"/>
        <dbReference type="ChEBI" id="CHEBI:15377"/>
        <dbReference type="ChEBI" id="CHEBI:16522"/>
        <dbReference type="ChEBI" id="CHEBI:78346"/>
        <dbReference type="ChEBI" id="CHEBI:87947"/>
        <dbReference type="EC" id="3.2.2.n1"/>
    </reaction>
</comment>
<dbReference type="Pfam" id="PF03641">
    <property type="entry name" value="Lysine_decarbox"/>
    <property type="match status" value="1"/>
</dbReference>
<comment type="similarity">
    <text evidence="1 7">Belongs to the LOG family.</text>
</comment>
<name>A0AAE0DVC7_9ROSI</name>
<dbReference type="NCBIfam" id="TIGR00730">
    <property type="entry name" value="Rossman fold protein, TIGR00730 family"/>
    <property type="match status" value="1"/>
</dbReference>
<dbReference type="GO" id="GO:0005634">
    <property type="term" value="C:nucleus"/>
    <property type="evidence" value="ECO:0007669"/>
    <property type="project" value="UniProtKB-ARBA"/>
</dbReference>
<dbReference type="PANTHER" id="PTHR31223">
    <property type="entry name" value="LOG FAMILY PROTEIN YJL055W"/>
    <property type="match status" value="1"/>
</dbReference>
<dbReference type="GO" id="GO:0009691">
    <property type="term" value="P:cytokinin biosynthetic process"/>
    <property type="evidence" value="ECO:0007669"/>
    <property type="project" value="UniProtKB-UniRule"/>
</dbReference>
<proteinExistence type="inferred from homology"/>
<evidence type="ECO:0000256" key="3">
    <source>
        <dbReference type="ARBA" id="ARBA00022712"/>
    </source>
</evidence>
<evidence type="ECO:0000313" key="8">
    <source>
        <dbReference type="EMBL" id="KAK3189731.1"/>
    </source>
</evidence>
<dbReference type="Gene3D" id="3.40.50.450">
    <property type="match status" value="1"/>
</dbReference>
<accession>A0AAE0DVC7</accession>
<gene>
    <name evidence="8" type="ORF">Dsin_029292</name>
</gene>
<dbReference type="AlphaFoldDB" id="A0AAE0DVC7"/>
<evidence type="ECO:0000256" key="6">
    <source>
        <dbReference type="ARBA" id="ARBA00049153"/>
    </source>
</evidence>
<evidence type="ECO:0000256" key="5">
    <source>
        <dbReference type="ARBA" id="ARBA00047718"/>
    </source>
</evidence>
<dbReference type="SUPFAM" id="SSF102405">
    <property type="entry name" value="MCP/YpsA-like"/>
    <property type="match status" value="1"/>
</dbReference>
<dbReference type="EC" id="3.2.2.n1" evidence="2 7"/>
<comment type="function">
    <text evidence="4 7">Cytokinin-activating enzyme working in the direct activation pathway. Phosphoribohydrolase that converts inactive cytokinin nucleotides to the biologically active free-base forms.</text>
</comment>
<evidence type="ECO:0000256" key="2">
    <source>
        <dbReference type="ARBA" id="ARBA00012205"/>
    </source>
</evidence>
<evidence type="ECO:0000313" key="9">
    <source>
        <dbReference type="Proteomes" id="UP001281410"/>
    </source>
</evidence>
<comment type="catalytic activity">
    <reaction evidence="5 7">
        <text>N(6)-(dimethylallyl)adenosine 5'-phosphate + H2O = N(6)-dimethylallyladenine + D-ribose 5-phosphate</text>
        <dbReference type="Rhea" id="RHEA:48560"/>
        <dbReference type="ChEBI" id="CHEBI:15377"/>
        <dbReference type="ChEBI" id="CHEBI:17660"/>
        <dbReference type="ChEBI" id="CHEBI:57526"/>
        <dbReference type="ChEBI" id="CHEBI:78346"/>
        <dbReference type="EC" id="3.2.2.n1"/>
    </reaction>
</comment>
<dbReference type="InterPro" id="IPR005269">
    <property type="entry name" value="LOG"/>
</dbReference>
<evidence type="ECO:0000256" key="1">
    <source>
        <dbReference type="ARBA" id="ARBA00006763"/>
    </source>
</evidence>
<comment type="caution">
    <text evidence="8">The sequence shown here is derived from an EMBL/GenBank/DDBJ whole genome shotgun (WGS) entry which is preliminary data.</text>
</comment>
<dbReference type="GO" id="GO:0016799">
    <property type="term" value="F:hydrolase activity, hydrolyzing N-glycosyl compounds"/>
    <property type="evidence" value="ECO:0007669"/>
    <property type="project" value="TreeGrafter"/>
</dbReference>
<protein>
    <recommendedName>
        <fullName evidence="2 7">Cytokinin riboside 5'-monophosphate phosphoribohydrolase</fullName>
        <ecNumber evidence="2 7">3.2.2.n1</ecNumber>
    </recommendedName>
</protein>
<evidence type="ECO:0000256" key="4">
    <source>
        <dbReference type="ARBA" id="ARBA00024884"/>
    </source>
</evidence>
<keyword evidence="9" id="KW-1185">Reference proteome</keyword>
<evidence type="ECO:0000256" key="7">
    <source>
        <dbReference type="RuleBase" id="RU363015"/>
    </source>
</evidence>
<keyword evidence="3 7" id="KW-0203">Cytokinin biosynthesis</keyword>
<dbReference type="Proteomes" id="UP001281410">
    <property type="component" value="Unassembled WGS sequence"/>
</dbReference>
<sequence>MHKVIPVELHWLIEAKVKLAGEFSDSFIAYMLGLGIIPKALATCDIIGDRVGEVKIVSSMHERKVEMLDNADAFIVLPGGLGTLEELFEVATWAQLKIHQKPIGLLNVNGFYDILLSSIDYVVEKSIISPLAQRILVTASTGHQLIEQLEVSVPRYDHETSQQD</sequence>
<organism evidence="8 9">
    <name type="scientific">Dipteronia sinensis</name>
    <dbReference type="NCBI Taxonomy" id="43782"/>
    <lineage>
        <taxon>Eukaryota</taxon>
        <taxon>Viridiplantae</taxon>
        <taxon>Streptophyta</taxon>
        <taxon>Embryophyta</taxon>
        <taxon>Tracheophyta</taxon>
        <taxon>Spermatophyta</taxon>
        <taxon>Magnoliopsida</taxon>
        <taxon>eudicotyledons</taxon>
        <taxon>Gunneridae</taxon>
        <taxon>Pentapetalae</taxon>
        <taxon>rosids</taxon>
        <taxon>malvids</taxon>
        <taxon>Sapindales</taxon>
        <taxon>Sapindaceae</taxon>
        <taxon>Hippocastanoideae</taxon>
        <taxon>Acereae</taxon>
        <taxon>Dipteronia</taxon>
    </lineage>
</organism>
<dbReference type="InterPro" id="IPR031100">
    <property type="entry name" value="LOG_fam"/>
</dbReference>
<dbReference type="EMBL" id="JANJYJ010000009">
    <property type="protein sequence ID" value="KAK3189731.1"/>
    <property type="molecule type" value="Genomic_DNA"/>
</dbReference>
<keyword evidence="7" id="KW-0378">Hydrolase</keyword>